<protein>
    <submittedName>
        <fullName evidence="2">Uncharacterized protein</fullName>
    </submittedName>
</protein>
<dbReference type="InParanoid" id="A0A1E7FDF2"/>
<reference evidence="2 3" key="1">
    <citation type="submission" date="2016-09" db="EMBL/GenBank/DDBJ databases">
        <title>Extensive genetic diversity and differential bi-allelic expression allows diatom success in the polar Southern Ocean.</title>
        <authorList>
            <consortium name="DOE Joint Genome Institute"/>
            <person name="Mock T."/>
            <person name="Otillar R.P."/>
            <person name="Strauss J."/>
            <person name="Dupont C."/>
            <person name="Frickenhaus S."/>
            <person name="Maumus F."/>
            <person name="Mcmullan M."/>
            <person name="Sanges R."/>
            <person name="Schmutz J."/>
            <person name="Toseland A."/>
            <person name="Valas R."/>
            <person name="Veluchamy A."/>
            <person name="Ward B.J."/>
            <person name="Allen A."/>
            <person name="Barry K."/>
            <person name="Falciatore A."/>
            <person name="Ferrante M."/>
            <person name="Fortunato A.E."/>
            <person name="Gloeckner G."/>
            <person name="Gruber A."/>
            <person name="Hipkin R."/>
            <person name="Janech M."/>
            <person name="Kroth P."/>
            <person name="Leese F."/>
            <person name="Lindquist E."/>
            <person name="Lyon B.R."/>
            <person name="Martin J."/>
            <person name="Mayer C."/>
            <person name="Parker M."/>
            <person name="Quesneville H."/>
            <person name="Raymond J."/>
            <person name="Uhlig C."/>
            <person name="Valentin K.U."/>
            <person name="Worden A.Z."/>
            <person name="Armbrust E.V."/>
            <person name="Bowler C."/>
            <person name="Green B."/>
            <person name="Moulton V."/>
            <person name="Van Oosterhout C."/>
            <person name="Grigoriev I."/>
        </authorList>
    </citation>
    <scope>NUCLEOTIDE SEQUENCE [LARGE SCALE GENOMIC DNA]</scope>
    <source>
        <strain evidence="2 3">CCMP1102</strain>
    </source>
</reference>
<feature type="region of interest" description="Disordered" evidence="1">
    <location>
        <begin position="59"/>
        <end position="79"/>
    </location>
</feature>
<accession>A0A1E7FDF2</accession>
<dbReference type="KEGG" id="fcy:FRACYDRAFT_240539"/>
<sequence>MPISKQQDDHHEHHDQHRNNHSNHNNVEYRYSLEKNRNCTTNMNTTTDNRLESMFHQKKMIQSNGSSSSSSRSLRPQFEIPKTLMRNDSISIDNNDINDSEKSMKFLRGLYSTLPGIREKQQRRNTKRDDDEEEEEITTEPIQYDNYVNKRQIISKNKTSIAGKRRNELLLDDASEIYDAIQAMKSEFEGLSSGDNPKHD</sequence>
<evidence type="ECO:0000256" key="1">
    <source>
        <dbReference type="SAM" id="MobiDB-lite"/>
    </source>
</evidence>
<feature type="compositionally biased region" description="Basic and acidic residues" evidence="1">
    <location>
        <begin position="1"/>
        <end position="18"/>
    </location>
</feature>
<keyword evidence="3" id="KW-1185">Reference proteome</keyword>
<proteinExistence type="predicted"/>
<dbReference type="EMBL" id="KV784359">
    <property type="protein sequence ID" value="OEU15843.1"/>
    <property type="molecule type" value="Genomic_DNA"/>
</dbReference>
<evidence type="ECO:0000313" key="2">
    <source>
        <dbReference type="EMBL" id="OEU15843.1"/>
    </source>
</evidence>
<dbReference type="Proteomes" id="UP000095751">
    <property type="component" value="Unassembled WGS sequence"/>
</dbReference>
<feature type="compositionally biased region" description="Low complexity" evidence="1">
    <location>
        <begin position="63"/>
        <end position="73"/>
    </location>
</feature>
<name>A0A1E7FDF2_9STRA</name>
<dbReference type="AlphaFoldDB" id="A0A1E7FDF2"/>
<organism evidence="2 3">
    <name type="scientific">Fragilariopsis cylindrus CCMP1102</name>
    <dbReference type="NCBI Taxonomy" id="635003"/>
    <lineage>
        <taxon>Eukaryota</taxon>
        <taxon>Sar</taxon>
        <taxon>Stramenopiles</taxon>
        <taxon>Ochrophyta</taxon>
        <taxon>Bacillariophyta</taxon>
        <taxon>Bacillariophyceae</taxon>
        <taxon>Bacillariophycidae</taxon>
        <taxon>Bacillariales</taxon>
        <taxon>Bacillariaceae</taxon>
        <taxon>Fragilariopsis</taxon>
    </lineage>
</organism>
<evidence type="ECO:0000313" key="3">
    <source>
        <dbReference type="Proteomes" id="UP000095751"/>
    </source>
</evidence>
<feature type="region of interest" description="Disordered" evidence="1">
    <location>
        <begin position="1"/>
        <end position="25"/>
    </location>
</feature>
<gene>
    <name evidence="2" type="ORF">FRACYDRAFT_240539</name>
</gene>
<feature type="region of interest" description="Disordered" evidence="1">
    <location>
        <begin position="119"/>
        <end position="138"/>
    </location>
</feature>